<dbReference type="RefSeq" id="WP_052114494.1">
    <property type="nucleotide sequence ID" value="NZ_CCSF01000001.1"/>
</dbReference>
<dbReference type="OrthoDB" id="7029556at2"/>
<dbReference type="InterPro" id="IPR025746">
    <property type="entry name" value="PilX_N_dom"/>
</dbReference>
<sequence length="189" mass="20237">MTVLPHHRQDGAVLVIALVMLLIVTLLGVGSMREVALESRITGNLVEQKKLRNAAESAQREAERRIGQAVTIEDCSESTSTIPCYQGRAEDYDYNFAATEDYSGLDGKTTLEREARWYIRFIAGPVNAGGGGTNDGGNSGGALAGIDTAESGSSFFYEVNAQAFKDGEEDDTCTGTTLCLTSTTLLIKK</sequence>
<dbReference type="EMBL" id="CCSF01000001">
    <property type="protein sequence ID" value="CDZ95749.1"/>
    <property type="molecule type" value="Genomic_DNA"/>
</dbReference>
<dbReference type="Proteomes" id="UP000053902">
    <property type="component" value="Unassembled WGS sequence"/>
</dbReference>
<feature type="transmembrane region" description="Helical" evidence="1">
    <location>
        <begin position="12"/>
        <end position="30"/>
    </location>
</feature>
<keyword evidence="1" id="KW-1133">Transmembrane helix</keyword>
<dbReference type="AlphaFoldDB" id="A0A078LX07"/>
<organism evidence="3 4">
    <name type="scientific">Pseudomonas saudiphocaensis</name>
    <dbReference type="NCBI Taxonomy" id="1499686"/>
    <lineage>
        <taxon>Bacteria</taxon>
        <taxon>Pseudomonadati</taxon>
        <taxon>Pseudomonadota</taxon>
        <taxon>Gammaproteobacteria</taxon>
        <taxon>Pseudomonadales</taxon>
        <taxon>Pseudomonadaceae</taxon>
        <taxon>Pseudomonas</taxon>
    </lineage>
</organism>
<dbReference type="STRING" id="1499686.BN1079_03093"/>
<keyword evidence="4" id="KW-1185">Reference proteome</keyword>
<protein>
    <submittedName>
        <fullName evidence="3">Type 4 fimbrial biogenesis protein PilX</fullName>
    </submittedName>
</protein>
<accession>A0A078LX07</accession>
<evidence type="ECO:0000259" key="2">
    <source>
        <dbReference type="Pfam" id="PF14341"/>
    </source>
</evidence>
<keyword evidence="1" id="KW-0812">Transmembrane</keyword>
<dbReference type="eggNOG" id="COG4726">
    <property type="taxonomic scope" value="Bacteria"/>
</dbReference>
<evidence type="ECO:0000256" key="1">
    <source>
        <dbReference type="SAM" id="Phobius"/>
    </source>
</evidence>
<name>A0A078LX07_9PSED</name>
<reference evidence="3 4" key="1">
    <citation type="submission" date="2014-07" db="EMBL/GenBank/DDBJ databases">
        <authorList>
            <person name="Urmite Genomes Urmite Genomes"/>
        </authorList>
    </citation>
    <scope>NUCLEOTIDE SEQUENCE [LARGE SCALE GENOMIC DNA]</scope>
    <source>
        <strain evidence="3 4">20_BN</strain>
    </source>
</reference>
<keyword evidence="1" id="KW-0472">Membrane</keyword>
<proteinExistence type="predicted"/>
<feature type="domain" description="Type 4 fimbrial biogenesis protein PilX N-terminal" evidence="2">
    <location>
        <begin position="11"/>
        <end position="58"/>
    </location>
</feature>
<evidence type="ECO:0000313" key="4">
    <source>
        <dbReference type="Proteomes" id="UP000053902"/>
    </source>
</evidence>
<gene>
    <name evidence="3" type="primary">pilX</name>
    <name evidence="3" type="ORF">BN1079_03093</name>
</gene>
<dbReference type="HOGENOM" id="CLU_1495010_0_0_6"/>
<evidence type="ECO:0000313" key="3">
    <source>
        <dbReference type="EMBL" id="CDZ95749.1"/>
    </source>
</evidence>
<dbReference type="Pfam" id="PF14341">
    <property type="entry name" value="PilX_N"/>
    <property type="match status" value="1"/>
</dbReference>